<dbReference type="Proteomes" id="UP000215914">
    <property type="component" value="Unassembled WGS sequence"/>
</dbReference>
<evidence type="ECO:0000259" key="1">
    <source>
        <dbReference type="Pfam" id="PF04195"/>
    </source>
</evidence>
<dbReference type="PANTHER" id="PTHR31099">
    <property type="entry name" value="OS06G0165300 PROTEIN"/>
    <property type="match status" value="1"/>
</dbReference>
<evidence type="ECO:0000313" key="2">
    <source>
        <dbReference type="EMBL" id="KAF5786060.1"/>
    </source>
</evidence>
<comment type="caution">
    <text evidence="2">The sequence shown here is derived from an EMBL/GenBank/DDBJ whole genome shotgun (WGS) entry which is preliminary data.</text>
</comment>
<dbReference type="InterPro" id="IPR007321">
    <property type="entry name" value="Transposase_28"/>
</dbReference>
<dbReference type="Gramene" id="mRNA:HanXRQr2_Chr10g0436151">
    <property type="protein sequence ID" value="mRNA:HanXRQr2_Chr10g0436151"/>
    <property type="gene ID" value="HanXRQr2_Chr10g0436151"/>
</dbReference>
<reference evidence="2" key="2">
    <citation type="submission" date="2020-06" db="EMBL/GenBank/DDBJ databases">
        <title>Helianthus annuus Genome sequencing and assembly Release 2.</title>
        <authorList>
            <person name="Gouzy J."/>
            <person name="Langlade N."/>
            <person name="Munos S."/>
        </authorList>
    </citation>
    <scope>NUCLEOTIDE SEQUENCE</scope>
    <source>
        <tissue evidence="2">Leaves</tissue>
    </source>
</reference>
<keyword evidence="3" id="KW-1185">Reference proteome</keyword>
<evidence type="ECO:0000313" key="3">
    <source>
        <dbReference type="Proteomes" id="UP000215914"/>
    </source>
</evidence>
<dbReference type="Pfam" id="PF04195">
    <property type="entry name" value="Transposase_28"/>
    <property type="match status" value="1"/>
</dbReference>
<feature type="domain" description="Transposase (putative) gypsy type" evidence="1">
    <location>
        <begin position="34"/>
        <end position="92"/>
    </location>
</feature>
<dbReference type="EMBL" id="MNCJ02000325">
    <property type="protein sequence ID" value="KAF5786060.1"/>
    <property type="molecule type" value="Genomic_DNA"/>
</dbReference>
<gene>
    <name evidence="2" type="ORF">HanXRQr2_Chr10g0436151</name>
</gene>
<proteinExistence type="predicted"/>
<dbReference type="PANTHER" id="PTHR31099:SF49">
    <property type="entry name" value="MYOSIN HEAVY CHAIN-LIKE PROTEIN"/>
    <property type="match status" value="1"/>
</dbReference>
<reference evidence="2" key="1">
    <citation type="journal article" date="2017" name="Nature">
        <title>The sunflower genome provides insights into oil metabolism, flowering and Asterid evolution.</title>
        <authorList>
            <person name="Badouin H."/>
            <person name="Gouzy J."/>
            <person name="Grassa C.J."/>
            <person name="Murat F."/>
            <person name="Staton S.E."/>
            <person name="Cottret L."/>
            <person name="Lelandais-Briere C."/>
            <person name="Owens G.L."/>
            <person name="Carrere S."/>
            <person name="Mayjonade B."/>
            <person name="Legrand L."/>
            <person name="Gill N."/>
            <person name="Kane N.C."/>
            <person name="Bowers J.E."/>
            <person name="Hubner S."/>
            <person name="Bellec A."/>
            <person name="Berard A."/>
            <person name="Berges H."/>
            <person name="Blanchet N."/>
            <person name="Boniface M.C."/>
            <person name="Brunel D."/>
            <person name="Catrice O."/>
            <person name="Chaidir N."/>
            <person name="Claudel C."/>
            <person name="Donnadieu C."/>
            <person name="Faraut T."/>
            <person name="Fievet G."/>
            <person name="Helmstetter N."/>
            <person name="King M."/>
            <person name="Knapp S.J."/>
            <person name="Lai Z."/>
            <person name="Le Paslier M.C."/>
            <person name="Lippi Y."/>
            <person name="Lorenzon L."/>
            <person name="Mandel J.R."/>
            <person name="Marage G."/>
            <person name="Marchand G."/>
            <person name="Marquand E."/>
            <person name="Bret-Mestries E."/>
            <person name="Morien E."/>
            <person name="Nambeesan S."/>
            <person name="Nguyen T."/>
            <person name="Pegot-Espagnet P."/>
            <person name="Pouilly N."/>
            <person name="Raftis F."/>
            <person name="Sallet E."/>
            <person name="Schiex T."/>
            <person name="Thomas J."/>
            <person name="Vandecasteele C."/>
            <person name="Vares D."/>
            <person name="Vear F."/>
            <person name="Vautrin S."/>
            <person name="Crespi M."/>
            <person name="Mangin B."/>
            <person name="Burke J.M."/>
            <person name="Salse J."/>
            <person name="Munos S."/>
            <person name="Vincourt P."/>
            <person name="Rieseberg L.H."/>
            <person name="Langlade N.B."/>
        </authorList>
    </citation>
    <scope>NUCLEOTIDE SEQUENCE</scope>
    <source>
        <tissue evidence="2">Leaves</tissue>
    </source>
</reference>
<protein>
    <recommendedName>
        <fullName evidence="1">Transposase (putative) gypsy type domain-containing protein</fullName>
    </recommendedName>
</protein>
<dbReference type="AlphaFoldDB" id="A0A9K3HXC8"/>
<accession>A0A9K3HXC8</accession>
<name>A0A9K3HXC8_HELAN</name>
<organism evidence="2 3">
    <name type="scientific">Helianthus annuus</name>
    <name type="common">Common sunflower</name>
    <dbReference type="NCBI Taxonomy" id="4232"/>
    <lineage>
        <taxon>Eukaryota</taxon>
        <taxon>Viridiplantae</taxon>
        <taxon>Streptophyta</taxon>
        <taxon>Embryophyta</taxon>
        <taxon>Tracheophyta</taxon>
        <taxon>Spermatophyta</taxon>
        <taxon>Magnoliopsida</taxon>
        <taxon>eudicotyledons</taxon>
        <taxon>Gunneridae</taxon>
        <taxon>Pentapetalae</taxon>
        <taxon>asterids</taxon>
        <taxon>campanulids</taxon>
        <taxon>Asterales</taxon>
        <taxon>Asteraceae</taxon>
        <taxon>Asteroideae</taxon>
        <taxon>Heliantheae alliance</taxon>
        <taxon>Heliantheae</taxon>
        <taxon>Helianthus</taxon>
    </lineage>
</organism>
<sequence length="294" mass="33757">MPAEYGAMYPQEGDTAGDAPTGYVSMFADFFGDCIFWLPLTVFVVEILEYYKLRISQLSPLGLIRVRNFEYTFRALGIEPLVGDFRRFYQLTVQLGFFSFRQREHAPKLMLPPKSMTKWKTKFFYIKAAAITAKLQFRNVMGTIITENISIPKVDTVDWFPRLRIIGSFKLEYKQLWVLWMMIGKLVRKARHMLREKNDEEAPLWMMFCPDFGGKVDIVRCGAGEEGWNRTIISNFRMPDEAALNAVLSGGKGHLGTLGDPAATGVPKEIVLKFGDKRQRKKMTHEAVSVPPWY</sequence>